<evidence type="ECO:0000313" key="2">
    <source>
        <dbReference type="EMBL" id="KAK0557208.1"/>
    </source>
</evidence>
<organism evidence="2 3">
    <name type="scientific">Tilletia horrida</name>
    <dbReference type="NCBI Taxonomy" id="155126"/>
    <lineage>
        <taxon>Eukaryota</taxon>
        <taxon>Fungi</taxon>
        <taxon>Dikarya</taxon>
        <taxon>Basidiomycota</taxon>
        <taxon>Ustilaginomycotina</taxon>
        <taxon>Exobasidiomycetes</taxon>
        <taxon>Tilletiales</taxon>
        <taxon>Tilletiaceae</taxon>
        <taxon>Tilletia</taxon>
    </lineage>
</organism>
<name>A0AAN6GXI9_9BASI</name>
<feature type="region of interest" description="Disordered" evidence="1">
    <location>
        <begin position="422"/>
        <end position="441"/>
    </location>
</feature>
<feature type="region of interest" description="Disordered" evidence="1">
    <location>
        <begin position="466"/>
        <end position="495"/>
    </location>
</feature>
<feature type="compositionally biased region" description="Acidic residues" evidence="1">
    <location>
        <begin position="754"/>
        <end position="766"/>
    </location>
</feature>
<feature type="compositionally biased region" description="Acidic residues" evidence="1">
    <location>
        <begin position="837"/>
        <end position="855"/>
    </location>
</feature>
<dbReference type="Pfam" id="PF07093">
    <property type="entry name" value="SGT1"/>
    <property type="match status" value="2"/>
</dbReference>
<dbReference type="Proteomes" id="UP001176517">
    <property type="component" value="Unassembled WGS sequence"/>
</dbReference>
<dbReference type="GO" id="GO:0005634">
    <property type="term" value="C:nucleus"/>
    <property type="evidence" value="ECO:0007669"/>
    <property type="project" value="TreeGrafter"/>
</dbReference>
<feature type="region of interest" description="Disordered" evidence="1">
    <location>
        <begin position="569"/>
        <end position="631"/>
    </location>
</feature>
<evidence type="ECO:0000256" key="1">
    <source>
        <dbReference type="SAM" id="MobiDB-lite"/>
    </source>
</evidence>
<reference evidence="2" key="1">
    <citation type="journal article" date="2023" name="PhytoFront">
        <title>Draft Genome Resources of Seven Strains of Tilletia horrida, Causal Agent of Kernel Smut of Rice.</title>
        <authorList>
            <person name="Khanal S."/>
            <person name="Antony Babu S."/>
            <person name="Zhou X.G."/>
        </authorList>
    </citation>
    <scope>NUCLEOTIDE SEQUENCE</scope>
    <source>
        <strain evidence="2">TX6</strain>
    </source>
</reference>
<feature type="region of interest" description="Disordered" evidence="1">
    <location>
        <begin position="658"/>
        <end position="855"/>
    </location>
</feature>
<feature type="region of interest" description="Disordered" evidence="1">
    <location>
        <begin position="511"/>
        <end position="537"/>
    </location>
</feature>
<feature type="compositionally biased region" description="Low complexity" evidence="1">
    <location>
        <begin position="718"/>
        <end position="729"/>
    </location>
</feature>
<dbReference type="PANTHER" id="PTHR13060">
    <property type="entry name" value="SGT1 PROTEIN HSGT1 SUPPRESSOR OF GCR2"/>
    <property type="match status" value="1"/>
</dbReference>
<feature type="compositionally biased region" description="Basic and acidic residues" evidence="1">
    <location>
        <begin position="791"/>
        <end position="801"/>
    </location>
</feature>
<comment type="caution">
    <text evidence="2">The sequence shown here is derived from an EMBL/GenBank/DDBJ whole genome shotgun (WGS) entry which is preliminary data.</text>
</comment>
<dbReference type="InterPro" id="IPR010770">
    <property type="entry name" value="Ecd"/>
</dbReference>
<proteinExistence type="predicted"/>
<protein>
    <recommendedName>
        <fullName evidence="4">SGT1-domain-containing protein</fullName>
    </recommendedName>
</protein>
<feature type="compositionally biased region" description="Polar residues" evidence="1">
    <location>
        <begin position="357"/>
        <end position="376"/>
    </location>
</feature>
<feature type="compositionally biased region" description="Polar residues" evidence="1">
    <location>
        <begin position="482"/>
        <end position="494"/>
    </location>
</feature>
<feature type="compositionally biased region" description="Polar residues" evidence="1">
    <location>
        <begin position="671"/>
        <end position="682"/>
    </location>
</feature>
<gene>
    <name evidence="2" type="ORF">OC846_000658</name>
</gene>
<dbReference type="PANTHER" id="PTHR13060:SF0">
    <property type="entry name" value="PROTEIN ECDYSONELESS HOMOLOG"/>
    <property type="match status" value="1"/>
</dbReference>
<evidence type="ECO:0008006" key="4">
    <source>
        <dbReference type="Google" id="ProtNLM"/>
    </source>
</evidence>
<accession>A0AAN6GXI9</accession>
<keyword evidence="3" id="KW-1185">Reference proteome</keyword>
<feature type="compositionally biased region" description="Basic and acidic residues" evidence="1">
    <location>
        <begin position="592"/>
        <end position="604"/>
    </location>
</feature>
<feature type="compositionally biased region" description="Acidic residues" evidence="1">
    <location>
        <begin position="569"/>
        <end position="591"/>
    </location>
</feature>
<feature type="region of interest" description="Disordered" evidence="1">
    <location>
        <begin position="352"/>
        <end position="396"/>
    </location>
</feature>
<dbReference type="AlphaFoldDB" id="A0AAN6GXI9"/>
<dbReference type="EMBL" id="JAPDMZ010000007">
    <property type="protein sequence ID" value="KAK0557208.1"/>
    <property type="molecule type" value="Genomic_DNA"/>
</dbReference>
<sequence>MTSSSVENTESFLDILRAGVGDDHKPELVAHLFVLPSDRSQSASPNLIEEARLFFQQHSTGYVWHTGHPPAIEAPSPSTGTSASAEPLLTLRLETPVATPDNDEWFSLHLLIRFATSLSTQDGRQRYAIQTTDSDGDFLLIQGADELPDWIEPSNAPNRVWLLPSLGTQQPSASANSTIYPLASLHLIGPDFAVLPPEDESSSNSGQHLSVAEALQILSQDSDGCRSSQALQSAALGPMVEFATPTADGGFVSAHTTLAYLPSGDVAALLQIHPQLGAQALGALEGLSADQIDRRVLARMERFGHLFESDRDLVLAPVSLTKALYALALHLVFFPPKPHFPQAWRDSVASFRGAAHDQQTGPSVDPTGASSQSRITEINEESERERHEAEQKQTRSIAEGRWRDIGAKLVCGLELLYARGRARSRAPKTRGGADGTNNRTGPVLEDLYLLENVPDLIDAFVPLPASQSGFQRSRPGLRQSERSSTNTVDQSSDLESLLARESSTEWLSEMLNSGAETSAQEEAEGADGRDGSADPNEENEAFNRLQRLVQGTTDFLNDEQADYRGAIFDDDNMDESDADEEQPEAANDADELESRLEPQQRDPDAQSDISSDSNDAELEAGRHPGITDEAEEMASFLSFARNELGIDDELWEKIQADRRKDGRYVPPPLSGSVQAGSSNKGSRSLEEDTDVLSAGVQGNRPPGAKKVRFDGFAKGFLNKKSSNGKASSSRGQTRTPFAEPSSHQKKRSSLWDVPDGDDDDDDENDDTEMRSADGRSASGSNVQDDDGFYEMLDRMDAELARAQRQKAQQSAPQSARAAGKQRDTSGASGANEQRAEVEEDDGSEGDSDEELDLQDAELLRKLVSAQGEALLGRRAGQGAQAGERQLDDLNAGMLANLLESIKAQGGAAGPVSNLAGRLGIGRLPRDDDA</sequence>
<evidence type="ECO:0000313" key="3">
    <source>
        <dbReference type="Proteomes" id="UP001176517"/>
    </source>
</evidence>
<feature type="compositionally biased region" description="Basic and acidic residues" evidence="1">
    <location>
        <begin position="381"/>
        <end position="396"/>
    </location>
</feature>
<feature type="compositionally biased region" description="Low complexity" evidence="1">
    <location>
        <begin position="802"/>
        <end position="818"/>
    </location>
</feature>